<feature type="transmembrane region" description="Helical" evidence="8">
    <location>
        <begin position="359"/>
        <end position="378"/>
    </location>
</feature>
<keyword evidence="3 7" id="KW-0813">Transport</keyword>
<feature type="transmembrane region" description="Helical" evidence="8">
    <location>
        <begin position="239"/>
        <end position="262"/>
    </location>
</feature>
<feature type="transmembrane region" description="Helical" evidence="8">
    <location>
        <begin position="59"/>
        <end position="81"/>
    </location>
</feature>
<keyword evidence="4 8" id="KW-0812">Transmembrane</keyword>
<evidence type="ECO:0000256" key="6">
    <source>
        <dbReference type="ARBA" id="ARBA00023136"/>
    </source>
</evidence>
<evidence type="ECO:0000256" key="4">
    <source>
        <dbReference type="ARBA" id="ARBA00022692"/>
    </source>
</evidence>
<feature type="transmembrane region" description="Helical" evidence="8">
    <location>
        <begin position="282"/>
        <end position="307"/>
    </location>
</feature>
<reference evidence="9 10" key="1">
    <citation type="submission" date="2019-07" db="EMBL/GenBank/DDBJ databases">
        <title>Whole genome shotgun sequence of Acetobacter nitrogenifigens NBRC 105050.</title>
        <authorList>
            <person name="Hosoyama A."/>
            <person name="Uohara A."/>
            <person name="Ohji S."/>
            <person name="Ichikawa N."/>
        </authorList>
    </citation>
    <scope>NUCLEOTIDE SEQUENCE [LARGE SCALE GENOMIC DNA]</scope>
    <source>
        <strain evidence="9 10">NBRC 105050</strain>
    </source>
</reference>
<name>A0A511X9V0_9PROT</name>
<accession>A0A511X9V0</accession>
<feature type="transmembrane region" description="Helical" evidence="8">
    <location>
        <begin position="170"/>
        <end position="187"/>
    </location>
</feature>
<feature type="transmembrane region" description="Helical" evidence="8">
    <location>
        <begin position="207"/>
        <end position="227"/>
    </location>
</feature>
<comment type="caution">
    <text evidence="9">The sequence shown here is derived from an EMBL/GenBank/DDBJ whole genome shotgun (WGS) entry which is preliminary data.</text>
</comment>
<gene>
    <name evidence="9" type="ORF">ANI02nite_16040</name>
</gene>
<comment type="similarity">
    <text evidence="2 7">Belongs to the purine-cytosine permease (2.A.39) family.</text>
</comment>
<dbReference type="Pfam" id="PF02133">
    <property type="entry name" value="Transp_cyt_pur"/>
    <property type="match status" value="1"/>
</dbReference>
<evidence type="ECO:0000256" key="3">
    <source>
        <dbReference type="ARBA" id="ARBA00022448"/>
    </source>
</evidence>
<dbReference type="Gene3D" id="1.10.4160.10">
    <property type="entry name" value="Hydantoin permease"/>
    <property type="match status" value="1"/>
</dbReference>
<dbReference type="STRING" id="1120919.GCA_000429165_02169"/>
<dbReference type="PIRSF" id="PIRSF002744">
    <property type="entry name" value="Pur-cyt_permease"/>
    <property type="match status" value="1"/>
</dbReference>
<feature type="transmembrane region" description="Helical" evidence="8">
    <location>
        <begin position="101"/>
        <end position="125"/>
    </location>
</feature>
<dbReference type="GO" id="GO:0022857">
    <property type="term" value="F:transmembrane transporter activity"/>
    <property type="evidence" value="ECO:0007669"/>
    <property type="project" value="InterPro"/>
</dbReference>
<feature type="transmembrane region" description="Helical" evidence="8">
    <location>
        <begin position="328"/>
        <end position="347"/>
    </location>
</feature>
<comment type="subcellular location">
    <subcellularLocation>
        <location evidence="1">Membrane</location>
        <topology evidence="1">Multi-pass membrane protein</topology>
    </subcellularLocation>
</comment>
<dbReference type="AlphaFoldDB" id="A0A511X9V0"/>
<protein>
    <submittedName>
        <fullName evidence="9">Allantoin permease</fullName>
    </submittedName>
</protein>
<dbReference type="Proteomes" id="UP000321635">
    <property type="component" value="Unassembled WGS sequence"/>
</dbReference>
<dbReference type="OrthoDB" id="9809167at2"/>
<dbReference type="InterPro" id="IPR001248">
    <property type="entry name" value="Pur-cyt_permease"/>
</dbReference>
<feature type="transmembrane region" description="Helical" evidence="8">
    <location>
        <begin position="33"/>
        <end position="53"/>
    </location>
</feature>
<feature type="transmembrane region" description="Helical" evidence="8">
    <location>
        <begin position="438"/>
        <end position="458"/>
    </location>
</feature>
<evidence type="ECO:0000256" key="2">
    <source>
        <dbReference type="ARBA" id="ARBA00008974"/>
    </source>
</evidence>
<dbReference type="InterPro" id="IPR026030">
    <property type="entry name" value="Pur-cyt_permease_Fcy2/21/22"/>
</dbReference>
<feature type="transmembrane region" description="Helical" evidence="8">
    <location>
        <begin position="398"/>
        <end position="418"/>
    </location>
</feature>
<feature type="transmembrane region" description="Helical" evidence="8">
    <location>
        <begin position="145"/>
        <end position="163"/>
    </location>
</feature>
<evidence type="ECO:0000313" key="9">
    <source>
        <dbReference type="EMBL" id="GEN59720.1"/>
    </source>
</evidence>
<dbReference type="PANTHER" id="PTHR31806:SF1">
    <property type="entry name" value="PURINE-CYTOSINE PERMEASE FCY2-RELATED"/>
    <property type="match status" value="1"/>
</dbReference>
<keyword evidence="5 8" id="KW-1133">Transmembrane helix</keyword>
<evidence type="ECO:0000256" key="5">
    <source>
        <dbReference type="ARBA" id="ARBA00022989"/>
    </source>
</evidence>
<evidence type="ECO:0000313" key="10">
    <source>
        <dbReference type="Proteomes" id="UP000321635"/>
    </source>
</evidence>
<keyword evidence="10" id="KW-1185">Reference proteome</keyword>
<proteinExistence type="inferred from homology"/>
<dbReference type="GO" id="GO:0005886">
    <property type="term" value="C:plasma membrane"/>
    <property type="evidence" value="ECO:0007669"/>
    <property type="project" value="TreeGrafter"/>
</dbReference>
<evidence type="ECO:0000256" key="8">
    <source>
        <dbReference type="SAM" id="Phobius"/>
    </source>
</evidence>
<dbReference type="RefSeq" id="WP_051292564.1">
    <property type="nucleotide sequence ID" value="NZ_BAPG01000121.1"/>
</dbReference>
<keyword evidence="6 7" id="KW-0472">Membrane</keyword>
<dbReference type="EMBL" id="BJYF01000008">
    <property type="protein sequence ID" value="GEN59720.1"/>
    <property type="molecule type" value="Genomic_DNA"/>
</dbReference>
<sequence length="465" mass="49632">MSTIPQEVATTLIESETIFPVPADKRHGDARSLCLMWVGANQNILAIMTGMIYCKVLHLSLLWAAVAILAGNGVGGVFMALHAAQGPHLGVPQMQQTRGQFGAWGALLIVAVVILMYVGFTATILAIGRDQTNLALGLSGQQWPVILSALVIFILCAVGHALIERFTIGYTYVAATSFILLAAYYAFGLHAAPVKPLLAMPTLRDFVAALSIGVLWQIAYAPYVSDYSRYLPAHTGEKTAFWSCLTGSTLGTAGPTLIGAYIGSTAASASFYDELNSISSALSLALLTVIVISTLICCTMQIYCAALSMMTFVHTFRPNWRPTHRSRAVCSAILLAASVATTISLRGDILDIINDFIELLLAVLSPWTAINLVDYYLVRHGDYDIPSLFKEDGGIYGLVNGPAVVCYGLGIFAQIPFVSNALYTGAAARSLGGVDISWIAGIVVPGAIYWALSTLGGARRTRRNV</sequence>
<evidence type="ECO:0000256" key="7">
    <source>
        <dbReference type="PIRNR" id="PIRNR002744"/>
    </source>
</evidence>
<dbReference type="PANTHER" id="PTHR31806">
    <property type="entry name" value="PURINE-CYTOSINE PERMEASE FCY2-RELATED"/>
    <property type="match status" value="1"/>
</dbReference>
<organism evidence="9 10">
    <name type="scientific">Acetobacter nitrogenifigens DSM 23921 = NBRC 105050</name>
    <dbReference type="NCBI Taxonomy" id="1120919"/>
    <lineage>
        <taxon>Bacteria</taxon>
        <taxon>Pseudomonadati</taxon>
        <taxon>Pseudomonadota</taxon>
        <taxon>Alphaproteobacteria</taxon>
        <taxon>Acetobacterales</taxon>
        <taxon>Acetobacteraceae</taxon>
        <taxon>Acetobacter</taxon>
    </lineage>
</organism>
<evidence type="ECO:0000256" key="1">
    <source>
        <dbReference type="ARBA" id="ARBA00004141"/>
    </source>
</evidence>